<dbReference type="Pfam" id="PF05010">
    <property type="entry name" value="TACC_C"/>
    <property type="match status" value="1"/>
</dbReference>
<dbReference type="EMBL" id="DS235813">
    <property type="protein sequence ID" value="EEB17466.1"/>
    <property type="molecule type" value="Genomic_DNA"/>
</dbReference>
<dbReference type="GeneID" id="8238704"/>
<evidence type="ECO:0000313" key="12">
    <source>
        <dbReference type="Proteomes" id="UP000009046"/>
    </source>
</evidence>
<evidence type="ECO:0000313" key="10">
    <source>
        <dbReference type="EMBL" id="EEB17466.1"/>
    </source>
</evidence>
<evidence type="ECO:0000313" key="11">
    <source>
        <dbReference type="EnsemblMetazoa" id="PHUM467120-PA"/>
    </source>
</evidence>
<evidence type="ECO:0000256" key="5">
    <source>
        <dbReference type="ARBA" id="ARBA00023054"/>
    </source>
</evidence>
<dbReference type="HOGENOM" id="CLU_781447_0_0_1"/>
<dbReference type="InterPro" id="IPR039915">
    <property type="entry name" value="TACC"/>
</dbReference>
<feature type="compositionally biased region" description="Polar residues" evidence="8">
    <location>
        <begin position="8"/>
        <end position="19"/>
    </location>
</feature>
<dbReference type="GO" id="GO:0007097">
    <property type="term" value="P:nuclear migration"/>
    <property type="evidence" value="ECO:0007669"/>
    <property type="project" value="TreeGrafter"/>
</dbReference>
<dbReference type="RefSeq" id="XP_002430204.1">
    <property type="nucleotide sequence ID" value="XM_002430159.1"/>
</dbReference>
<comment type="similarity">
    <text evidence="2">Belongs to the TACC family.</text>
</comment>
<dbReference type="FunFam" id="1.20.5.1700:FF:000001">
    <property type="entry name" value="Transforming acidic coiled-coil-containing protein 1 isoform 2"/>
    <property type="match status" value="1"/>
</dbReference>
<dbReference type="AlphaFoldDB" id="E0VVR0"/>
<feature type="coiled-coil region" evidence="7">
    <location>
        <begin position="166"/>
        <end position="239"/>
    </location>
</feature>
<evidence type="ECO:0000256" key="6">
    <source>
        <dbReference type="ARBA" id="ARBA00023212"/>
    </source>
</evidence>
<keyword evidence="6" id="KW-0206">Cytoskeleton</keyword>
<evidence type="ECO:0000256" key="2">
    <source>
        <dbReference type="ARBA" id="ARBA00009423"/>
    </source>
</evidence>
<dbReference type="PANTHER" id="PTHR13924:SF10">
    <property type="entry name" value="TRANSFORMING ACIDIC COILED-COIL PROTEIN, ISOFORM K"/>
    <property type="match status" value="1"/>
</dbReference>
<dbReference type="eggNOG" id="ENOG502QUT1">
    <property type="taxonomic scope" value="Eukaryota"/>
</dbReference>
<dbReference type="GO" id="GO:0005856">
    <property type="term" value="C:cytoskeleton"/>
    <property type="evidence" value="ECO:0007669"/>
    <property type="project" value="UniProtKB-SubCell"/>
</dbReference>
<evidence type="ECO:0000256" key="4">
    <source>
        <dbReference type="ARBA" id="ARBA00022553"/>
    </source>
</evidence>
<sequence>MYAKDKNAQLTSSQVNQSEAGPDIVDVNPTFLKNTQAAENNEELNLQTKNAKEPNLVNKNGGKEHIIYSQQSTNPAIEVLDRLISLSPSSKESVNSYKNERNFVSDRDEKNLFKLDGIEQTVLEIELEKLHNLLLKQEKTNQEKVSDYETHLTKLTGQTCILQDQLKQAEDREKALVKKVNEQNQNHVQLSIVMQEYEKLISKLTAEIETEKRGNKEKIENLTAEKDSALQHLTNVEAAFTDVHQKYEKCKKVIEDYKKNEAKLKSLISDQIDTLKIKEKQLETIQVHASKQLENAHIEVERSRQNHEQEMTRLRALLRKTELKVMSLQESLEQKIKENQELTTICDDLIEGKKP</sequence>
<protein>
    <submittedName>
        <fullName evidence="10 11">Keratin, type I cytoskeletal, putative</fullName>
    </submittedName>
</protein>
<keyword evidence="3" id="KW-0963">Cytoplasm</keyword>
<evidence type="ECO:0000256" key="7">
    <source>
        <dbReference type="SAM" id="Coils"/>
    </source>
</evidence>
<reference evidence="10" key="1">
    <citation type="submission" date="2007-04" db="EMBL/GenBank/DDBJ databases">
        <title>Annotation of Pediculus humanus corporis strain USDA.</title>
        <authorList>
            <person name="Kirkness E."/>
            <person name="Hannick L."/>
            <person name="Hass B."/>
            <person name="Bruggner R."/>
            <person name="Lawson D."/>
            <person name="Bidwell S."/>
            <person name="Joardar V."/>
            <person name="Caler E."/>
            <person name="Walenz B."/>
            <person name="Inman J."/>
            <person name="Schobel S."/>
            <person name="Galinsky K."/>
            <person name="Amedeo P."/>
            <person name="Strausberg R."/>
        </authorList>
    </citation>
    <scope>NUCLEOTIDE SEQUENCE</scope>
    <source>
        <strain evidence="10">USDA</strain>
    </source>
</reference>
<dbReference type="PANTHER" id="PTHR13924">
    <property type="entry name" value="TRANSFORMING ACIDIC COILED-COIL CONTAINING PROTEIN 1/2"/>
    <property type="match status" value="1"/>
</dbReference>
<dbReference type="KEGG" id="phu:Phum_PHUM467120"/>
<dbReference type="OrthoDB" id="10255048at2759"/>
<evidence type="ECO:0000256" key="3">
    <source>
        <dbReference type="ARBA" id="ARBA00022490"/>
    </source>
</evidence>
<dbReference type="InterPro" id="IPR007707">
    <property type="entry name" value="TACC_C"/>
</dbReference>
<dbReference type="EnsemblMetazoa" id="PHUM467120-RA">
    <property type="protein sequence ID" value="PHUM467120-PA"/>
    <property type="gene ID" value="PHUM467120"/>
</dbReference>
<proteinExistence type="inferred from homology"/>
<feature type="coiled-coil region" evidence="7">
    <location>
        <begin position="290"/>
        <end position="338"/>
    </location>
</feature>
<dbReference type="Gene3D" id="1.20.5.1700">
    <property type="match status" value="1"/>
</dbReference>
<evidence type="ECO:0000256" key="8">
    <source>
        <dbReference type="SAM" id="MobiDB-lite"/>
    </source>
</evidence>
<evidence type="ECO:0000259" key="9">
    <source>
        <dbReference type="Pfam" id="PF05010"/>
    </source>
</evidence>
<organism>
    <name type="scientific">Pediculus humanus subsp. corporis</name>
    <name type="common">Body louse</name>
    <dbReference type="NCBI Taxonomy" id="121224"/>
    <lineage>
        <taxon>Eukaryota</taxon>
        <taxon>Metazoa</taxon>
        <taxon>Ecdysozoa</taxon>
        <taxon>Arthropoda</taxon>
        <taxon>Hexapoda</taxon>
        <taxon>Insecta</taxon>
        <taxon>Pterygota</taxon>
        <taxon>Neoptera</taxon>
        <taxon>Paraneoptera</taxon>
        <taxon>Psocodea</taxon>
        <taxon>Troctomorpha</taxon>
        <taxon>Phthiraptera</taxon>
        <taxon>Anoplura</taxon>
        <taxon>Pediculidae</taxon>
        <taxon>Pediculus</taxon>
    </lineage>
</organism>
<keyword evidence="4" id="KW-0597">Phosphoprotein</keyword>
<name>E0VVR0_PEDHC</name>
<keyword evidence="12" id="KW-1185">Reference proteome</keyword>
<accession>E0VVR0</accession>
<dbReference type="OMA" id="TLEMAFH"/>
<dbReference type="InParanoid" id="E0VVR0"/>
<reference evidence="10" key="2">
    <citation type="submission" date="2007-04" db="EMBL/GenBank/DDBJ databases">
        <title>The genome of the human body louse.</title>
        <authorList>
            <consortium name="The Human Body Louse Genome Consortium"/>
            <person name="Kirkness E."/>
            <person name="Walenz B."/>
            <person name="Hass B."/>
            <person name="Bruggner R."/>
            <person name="Strausberg R."/>
        </authorList>
    </citation>
    <scope>NUCLEOTIDE SEQUENCE</scope>
    <source>
        <strain evidence="10">USDA</strain>
    </source>
</reference>
<dbReference type="GO" id="GO:0005737">
    <property type="term" value="C:cytoplasm"/>
    <property type="evidence" value="ECO:0007669"/>
    <property type="project" value="TreeGrafter"/>
</dbReference>
<dbReference type="CTD" id="8238704"/>
<dbReference type="Proteomes" id="UP000009046">
    <property type="component" value="Unassembled WGS sequence"/>
</dbReference>
<gene>
    <name evidence="11" type="primary">8238704</name>
    <name evidence="10" type="ORF">Phum_PHUM467120</name>
</gene>
<comment type="subcellular location">
    <subcellularLocation>
        <location evidence="1">Cytoplasm</location>
        <location evidence="1">Cytoskeleton</location>
    </subcellularLocation>
</comment>
<dbReference type="STRING" id="121224.E0VVR0"/>
<evidence type="ECO:0000256" key="1">
    <source>
        <dbReference type="ARBA" id="ARBA00004245"/>
    </source>
</evidence>
<dbReference type="VEuPathDB" id="VectorBase:PHUM467120"/>
<feature type="region of interest" description="Disordered" evidence="8">
    <location>
        <begin position="1"/>
        <end position="27"/>
    </location>
</feature>
<feature type="domain" description="Transforming acidic coiled-coil-containing protein C-terminal" evidence="9">
    <location>
        <begin position="162"/>
        <end position="350"/>
    </location>
</feature>
<reference evidence="11" key="3">
    <citation type="submission" date="2020-05" db="UniProtKB">
        <authorList>
            <consortium name="EnsemblMetazoa"/>
        </authorList>
    </citation>
    <scope>IDENTIFICATION</scope>
    <source>
        <strain evidence="11">USDA</strain>
    </source>
</reference>
<dbReference type="EMBL" id="AAZO01005675">
    <property type="status" value="NOT_ANNOTATED_CDS"/>
    <property type="molecule type" value="Genomic_DNA"/>
</dbReference>
<dbReference type="GO" id="GO:0007052">
    <property type="term" value="P:mitotic spindle organization"/>
    <property type="evidence" value="ECO:0007669"/>
    <property type="project" value="InterPro"/>
</dbReference>
<keyword evidence="5 7" id="KW-0175">Coiled coil</keyword>